<gene>
    <name evidence="2" type="ORF">PGUG_05696</name>
</gene>
<dbReference type="AlphaFoldDB" id="A5DQZ5"/>
<sequence>MVTCRALKSFLSPNFTLMSSPPFINRLIVGTLAVVAGAWVFWDTGKDFEFIKYTPHTPEEVEKRKREHKGLSIKHLETCTLDYTPEAKARLEKLVREREKNERSNE</sequence>
<feature type="transmembrane region" description="Helical" evidence="1">
    <location>
        <begin position="23"/>
        <end position="42"/>
    </location>
</feature>
<keyword evidence="3" id="KW-1185">Reference proteome</keyword>
<dbReference type="VEuPathDB" id="FungiDB:PGUG_05696"/>
<dbReference type="OMA" id="GAPMSHK"/>
<dbReference type="Proteomes" id="UP000001997">
    <property type="component" value="Unassembled WGS sequence"/>
</dbReference>
<dbReference type="RefSeq" id="XP_001481933.2">
    <property type="nucleotide sequence ID" value="XM_001481883.1"/>
</dbReference>
<dbReference type="eggNOG" id="ENOG502RQAW">
    <property type="taxonomic scope" value="Eukaryota"/>
</dbReference>
<keyword evidence="1" id="KW-1133">Transmembrane helix</keyword>
<accession>A5DQZ5</accession>
<dbReference type="GeneID" id="5123781"/>
<dbReference type="OrthoDB" id="4084571at2759"/>
<organism evidence="2 3">
    <name type="scientific">Meyerozyma guilliermondii (strain ATCC 6260 / CBS 566 / DSM 6381 / JCM 1539 / NBRC 10279 / NRRL Y-324)</name>
    <name type="common">Yeast</name>
    <name type="synonym">Candida guilliermondii</name>
    <dbReference type="NCBI Taxonomy" id="294746"/>
    <lineage>
        <taxon>Eukaryota</taxon>
        <taxon>Fungi</taxon>
        <taxon>Dikarya</taxon>
        <taxon>Ascomycota</taxon>
        <taxon>Saccharomycotina</taxon>
        <taxon>Pichiomycetes</taxon>
        <taxon>Debaryomycetaceae</taxon>
        <taxon>Meyerozyma</taxon>
    </lineage>
</organism>
<evidence type="ECO:0000256" key="1">
    <source>
        <dbReference type="SAM" id="Phobius"/>
    </source>
</evidence>
<evidence type="ECO:0000313" key="3">
    <source>
        <dbReference type="Proteomes" id="UP000001997"/>
    </source>
</evidence>
<protein>
    <submittedName>
        <fullName evidence="2">Uncharacterized protein</fullName>
    </submittedName>
</protein>
<dbReference type="InParanoid" id="A5DQZ5"/>
<evidence type="ECO:0000313" key="2">
    <source>
        <dbReference type="EMBL" id="EDK41598.2"/>
    </source>
</evidence>
<dbReference type="EMBL" id="CH408162">
    <property type="protein sequence ID" value="EDK41598.2"/>
    <property type="molecule type" value="Genomic_DNA"/>
</dbReference>
<dbReference type="HOGENOM" id="CLU_183907_0_0_1"/>
<reference evidence="2 3" key="1">
    <citation type="journal article" date="2009" name="Nature">
        <title>Evolution of pathogenicity and sexual reproduction in eight Candida genomes.</title>
        <authorList>
            <person name="Butler G."/>
            <person name="Rasmussen M.D."/>
            <person name="Lin M.F."/>
            <person name="Santos M.A."/>
            <person name="Sakthikumar S."/>
            <person name="Munro C.A."/>
            <person name="Rheinbay E."/>
            <person name="Grabherr M."/>
            <person name="Forche A."/>
            <person name="Reedy J.L."/>
            <person name="Agrafioti I."/>
            <person name="Arnaud M.B."/>
            <person name="Bates S."/>
            <person name="Brown A.J."/>
            <person name="Brunke S."/>
            <person name="Costanzo M.C."/>
            <person name="Fitzpatrick D.A."/>
            <person name="de Groot P.W."/>
            <person name="Harris D."/>
            <person name="Hoyer L.L."/>
            <person name="Hube B."/>
            <person name="Klis F.M."/>
            <person name="Kodira C."/>
            <person name="Lennard N."/>
            <person name="Logue M.E."/>
            <person name="Martin R."/>
            <person name="Neiman A.M."/>
            <person name="Nikolaou E."/>
            <person name="Quail M.A."/>
            <person name="Quinn J."/>
            <person name="Santos M.C."/>
            <person name="Schmitzberger F.F."/>
            <person name="Sherlock G."/>
            <person name="Shah P."/>
            <person name="Silverstein K.A."/>
            <person name="Skrzypek M.S."/>
            <person name="Soll D."/>
            <person name="Staggs R."/>
            <person name="Stansfield I."/>
            <person name="Stumpf M.P."/>
            <person name="Sudbery P.E."/>
            <person name="Srikantha T."/>
            <person name="Zeng Q."/>
            <person name="Berman J."/>
            <person name="Berriman M."/>
            <person name="Heitman J."/>
            <person name="Gow N.A."/>
            <person name="Lorenz M.C."/>
            <person name="Birren B.W."/>
            <person name="Kellis M."/>
            <person name="Cuomo C.A."/>
        </authorList>
    </citation>
    <scope>NUCLEOTIDE SEQUENCE [LARGE SCALE GENOMIC DNA]</scope>
    <source>
        <strain evidence="3">ATCC 6260 / CBS 566 / DSM 6381 / JCM 1539 / NBRC 10279 / NRRL Y-324</strain>
    </source>
</reference>
<proteinExistence type="predicted"/>
<name>A5DQZ5_PICGU</name>
<dbReference type="KEGG" id="pgu:PGUG_05696"/>
<keyword evidence="1" id="KW-0472">Membrane</keyword>
<keyword evidence="1" id="KW-0812">Transmembrane</keyword>